<feature type="transmembrane region" description="Helical" evidence="8">
    <location>
        <begin position="256"/>
        <end position="274"/>
    </location>
</feature>
<reference evidence="9 10" key="1">
    <citation type="journal article" date="2012" name="Stand. Genomic Sci.">
        <title>Genome sequence of the orange-pigmented seawater bacterium Owenweeksia hongkongensis type strain (UST20020801(T)).</title>
        <authorList>
            <person name="Riedel T."/>
            <person name="Held B."/>
            <person name="Nolan M."/>
            <person name="Lucas S."/>
            <person name="Lapidus A."/>
            <person name="Tice H."/>
            <person name="Del Rio T.G."/>
            <person name="Cheng J.F."/>
            <person name="Han C."/>
            <person name="Tapia R."/>
            <person name="Goodwin L.A."/>
            <person name="Pitluck S."/>
            <person name="Liolios K."/>
            <person name="Mavromatis K."/>
            <person name="Pagani I."/>
            <person name="Ivanova N."/>
            <person name="Mikhailova N."/>
            <person name="Pati A."/>
            <person name="Chen A."/>
            <person name="Palaniappan K."/>
            <person name="Rohde M."/>
            <person name="Tindall B.J."/>
            <person name="Detter J.C."/>
            <person name="Goker M."/>
            <person name="Woyke T."/>
            <person name="Bristow J."/>
            <person name="Eisen J.A."/>
            <person name="Markowitz V."/>
            <person name="Hugenholtz P."/>
            <person name="Klenk H.P."/>
            <person name="Kyrpides N.C."/>
        </authorList>
    </citation>
    <scope>NUCLEOTIDE SEQUENCE</scope>
    <source>
        <strain evidence="10">DSM 17368 / JCM 12287 / NRRL B-23963</strain>
    </source>
</reference>
<feature type="transmembrane region" description="Helical" evidence="8">
    <location>
        <begin position="335"/>
        <end position="353"/>
    </location>
</feature>
<feature type="transmembrane region" description="Helical" evidence="8">
    <location>
        <begin position="359"/>
        <end position="379"/>
    </location>
</feature>
<dbReference type="PANTHER" id="PTHR33908:SF11">
    <property type="entry name" value="MEMBRANE PROTEIN"/>
    <property type="match status" value="1"/>
</dbReference>
<dbReference type="GO" id="GO:0016763">
    <property type="term" value="F:pentosyltransferase activity"/>
    <property type="evidence" value="ECO:0007669"/>
    <property type="project" value="TreeGrafter"/>
</dbReference>
<dbReference type="PANTHER" id="PTHR33908">
    <property type="entry name" value="MANNOSYLTRANSFERASE YKCB-RELATED"/>
    <property type="match status" value="1"/>
</dbReference>
<evidence type="ECO:0000256" key="4">
    <source>
        <dbReference type="ARBA" id="ARBA00022679"/>
    </source>
</evidence>
<feature type="transmembrane region" description="Helical" evidence="8">
    <location>
        <begin position="202"/>
        <end position="221"/>
    </location>
</feature>
<evidence type="ECO:0000256" key="3">
    <source>
        <dbReference type="ARBA" id="ARBA00022676"/>
    </source>
</evidence>
<dbReference type="HOGENOM" id="CLU_499522_0_0_10"/>
<evidence type="ECO:0000256" key="1">
    <source>
        <dbReference type="ARBA" id="ARBA00004651"/>
    </source>
</evidence>
<evidence type="ECO:0000256" key="5">
    <source>
        <dbReference type="ARBA" id="ARBA00022692"/>
    </source>
</evidence>
<feature type="transmembrane region" description="Helical" evidence="8">
    <location>
        <begin position="227"/>
        <end position="244"/>
    </location>
</feature>
<dbReference type="AlphaFoldDB" id="G8R684"/>
<keyword evidence="7 8" id="KW-0472">Membrane</keyword>
<name>G8R684_OWEHD</name>
<dbReference type="STRING" id="926562.Oweho_2332"/>
<dbReference type="Proteomes" id="UP000005631">
    <property type="component" value="Chromosome"/>
</dbReference>
<keyword evidence="2" id="KW-1003">Cell membrane</keyword>
<dbReference type="InterPro" id="IPR050297">
    <property type="entry name" value="LipidA_mod_glycosyltrf_83"/>
</dbReference>
<evidence type="ECO:0000256" key="2">
    <source>
        <dbReference type="ARBA" id="ARBA00022475"/>
    </source>
</evidence>
<feature type="transmembrane region" description="Helical" evidence="8">
    <location>
        <begin position="12"/>
        <end position="28"/>
    </location>
</feature>
<dbReference type="eggNOG" id="COG1807">
    <property type="taxonomic scope" value="Bacteria"/>
</dbReference>
<keyword evidence="5 8" id="KW-0812">Transmembrane</keyword>
<proteinExistence type="predicted"/>
<evidence type="ECO:0000313" key="10">
    <source>
        <dbReference type="Proteomes" id="UP000005631"/>
    </source>
</evidence>
<organism evidence="9 10">
    <name type="scientific">Owenweeksia hongkongensis (strain DSM 17368 / CIP 108786 / JCM 12287 / NRRL B-23963 / UST20020801)</name>
    <dbReference type="NCBI Taxonomy" id="926562"/>
    <lineage>
        <taxon>Bacteria</taxon>
        <taxon>Pseudomonadati</taxon>
        <taxon>Bacteroidota</taxon>
        <taxon>Flavobacteriia</taxon>
        <taxon>Flavobacteriales</taxon>
        <taxon>Owenweeksiaceae</taxon>
        <taxon>Owenweeksia</taxon>
    </lineage>
</organism>
<feature type="transmembrane region" description="Helical" evidence="8">
    <location>
        <begin position="130"/>
        <end position="148"/>
    </location>
</feature>
<dbReference type="KEGG" id="oho:Oweho_2332"/>
<evidence type="ECO:0008006" key="11">
    <source>
        <dbReference type="Google" id="ProtNLM"/>
    </source>
</evidence>
<feature type="transmembrane region" description="Helical" evidence="8">
    <location>
        <begin position="391"/>
        <end position="415"/>
    </location>
</feature>
<keyword evidence="4" id="KW-0808">Transferase</keyword>
<keyword evidence="3" id="KW-0328">Glycosyltransferase</keyword>
<dbReference type="GO" id="GO:0009103">
    <property type="term" value="P:lipopolysaccharide biosynthetic process"/>
    <property type="evidence" value="ECO:0007669"/>
    <property type="project" value="UniProtKB-ARBA"/>
</dbReference>
<feature type="transmembrane region" description="Helical" evidence="8">
    <location>
        <begin position="155"/>
        <end position="172"/>
    </location>
</feature>
<dbReference type="GO" id="GO:0005886">
    <property type="term" value="C:plasma membrane"/>
    <property type="evidence" value="ECO:0007669"/>
    <property type="project" value="UniProtKB-SubCell"/>
</dbReference>
<feature type="transmembrane region" description="Helical" evidence="8">
    <location>
        <begin position="178"/>
        <end position="195"/>
    </location>
</feature>
<evidence type="ECO:0000256" key="7">
    <source>
        <dbReference type="ARBA" id="ARBA00023136"/>
    </source>
</evidence>
<gene>
    <name evidence="9" type="ordered locus">Oweho_2332</name>
</gene>
<keyword evidence="6 8" id="KW-1133">Transmembrane helix</keyword>
<keyword evidence="10" id="KW-1185">Reference proteome</keyword>
<sequence length="545" mass="62481">MQTIKYLKKNKLGALAIIMVVIGLLIYSKRKPREYFHFKGELWADQAGYYMYLPGAFIYDFDGSEMPDTLLKSIGHGFHVDTTSGKMITKYAVGVAMLQAPFFGLVHLHTKITGGRIDGFSGNYHNVPNCAAWFYASIGLWLFYLFLIERVQRKIAWVIISVIFFGTSTYYYGVDNTGMSHIYSFFLFSAFIYVFNRVCRNGLNWINLVAVGAICGLIVAVRPINLLFIPMAVFYLLFLYKRDWHWAKRQLSISKVMVGITMAVLMLAPQFLYWKYTSGSAIHYSYGNEGFSNWKSPMLIEFWFAPLAGLFLYSPAYLLAIVAIFRKIKQRENQVLIIGFLGFCYLMASWHVYFFGCSFGSRNLVEFSVLFFIPLALWLNELKRVKLMRGLLITSMMFTLSLAHSFGGCYTFGVWNWKEFVGMATRGVHYQSISNKEVLPNQMFLGVNSDAHRFFTISNYHAADVCLKVEGYGPKTELAFEVYKDSVLAFASFNVAKEMERDGGNEANYTFLLPKDYPKDASIKAYLFNVGQDTLKLEKLSIWLR</sequence>
<accession>G8R684</accession>
<evidence type="ECO:0000256" key="8">
    <source>
        <dbReference type="SAM" id="Phobius"/>
    </source>
</evidence>
<protein>
    <recommendedName>
        <fullName evidence="11">Glycosyltransferase RgtA/B/C/D-like domain-containing protein</fullName>
    </recommendedName>
</protein>
<evidence type="ECO:0000313" key="9">
    <source>
        <dbReference type="EMBL" id="AEV33304.1"/>
    </source>
</evidence>
<comment type="subcellular location">
    <subcellularLocation>
        <location evidence="1">Cell membrane</location>
        <topology evidence="1">Multi-pass membrane protein</topology>
    </subcellularLocation>
</comment>
<evidence type="ECO:0000256" key="6">
    <source>
        <dbReference type="ARBA" id="ARBA00022989"/>
    </source>
</evidence>
<dbReference type="EMBL" id="CP003156">
    <property type="protein sequence ID" value="AEV33304.1"/>
    <property type="molecule type" value="Genomic_DNA"/>
</dbReference>
<feature type="transmembrane region" description="Helical" evidence="8">
    <location>
        <begin position="302"/>
        <end position="323"/>
    </location>
</feature>